<keyword evidence="8 11" id="KW-0030">Aminoacyl-tRNA synthetase</keyword>
<evidence type="ECO:0000259" key="13">
    <source>
        <dbReference type="Pfam" id="PF00749"/>
    </source>
</evidence>
<keyword evidence="7 11" id="KW-0648">Protein biosynthesis</keyword>
<proteinExistence type="inferred from homology"/>
<feature type="compositionally biased region" description="Low complexity" evidence="12">
    <location>
        <begin position="462"/>
        <end position="475"/>
    </location>
</feature>
<evidence type="ECO:0000313" key="16">
    <source>
        <dbReference type="Proteomes" id="UP000053958"/>
    </source>
</evidence>
<keyword evidence="4 11" id="KW-0436">Ligase</keyword>
<comment type="similarity">
    <text evidence="2">Belongs to the class-I aminoacyl-tRNA synthetase family. Glutamate--tRNA ligase type 1 subfamily.</text>
</comment>
<dbReference type="PANTHER" id="PTHR43311:SF2">
    <property type="entry name" value="GLUTAMATE--TRNA LIGASE, MITOCHONDRIAL-RELATED"/>
    <property type="match status" value="1"/>
</dbReference>
<dbReference type="InterPro" id="IPR020751">
    <property type="entry name" value="aa-tRNA-synth_I_codon-bd_sub2"/>
</dbReference>
<dbReference type="FunFam" id="3.40.50.620:FF:000045">
    <property type="entry name" value="Glutamate--tRNA ligase, mitochondrial"/>
    <property type="match status" value="1"/>
</dbReference>
<dbReference type="GO" id="GO:0005524">
    <property type="term" value="F:ATP binding"/>
    <property type="evidence" value="ECO:0007669"/>
    <property type="project" value="UniProtKB-KW"/>
</dbReference>
<dbReference type="NCBIfam" id="TIGR00464">
    <property type="entry name" value="gltX_bact"/>
    <property type="match status" value="1"/>
</dbReference>
<dbReference type="Gene3D" id="3.40.50.620">
    <property type="entry name" value="HUPs"/>
    <property type="match status" value="1"/>
</dbReference>
<dbReference type="CDD" id="cd00808">
    <property type="entry name" value="GluRS_core"/>
    <property type="match status" value="1"/>
</dbReference>
<dbReference type="GO" id="GO:0004818">
    <property type="term" value="F:glutamate-tRNA ligase activity"/>
    <property type="evidence" value="ECO:0007669"/>
    <property type="project" value="UniProtKB-EC"/>
</dbReference>
<dbReference type="Proteomes" id="UP000053958">
    <property type="component" value="Unassembled WGS sequence"/>
</dbReference>
<dbReference type="AlphaFoldDB" id="A0A0F4Z0J2"/>
<keyword evidence="5 11" id="KW-0547">Nucleotide-binding</keyword>
<feature type="region of interest" description="Disordered" evidence="12">
    <location>
        <begin position="26"/>
        <end position="52"/>
    </location>
</feature>
<dbReference type="HAMAP" id="MF_00022">
    <property type="entry name" value="Glu_tRNA_synth_type1"/>
    <property type="match status" value="1"/>
</dbReference>
<dbReference type="InterPro" id="IPR045462">
    <property type="entry name" value="aa-tRNA-synth_I_cd-bd"/>
</dbReference>
<accession>A0A0F4Z0J2</accession>
<feature type="domain" description="Glutamyl/glutaminyl-tRNA synthetase class Ib catalytic" evidence="13">
    <location>
        <begin position="51"/>
        <end position="367"/>
    </location>
</feature>
<keyword evidence="6 11" id="KW-0067">ATP-binding</keyword>
<dbReference type="PANTHER" id="PTHR43311">
    <property type="entry name" value="GLUTAMATE--TRNA LIGASE"/>
    <property type="match status" value="1"/>
</dbReference>
<evidence type="ECO:0000256" key="12">
    <source>
        <dbReference type="SAM" id="MobiDB-lite"/>
    </source>
</evidence>
<dbReference type="SUPFAM" id="SSF48163">
    <property type="entry name" value="An anticodon-binding domain of class I aminoacyl-tRNA synthetases"/>
    <property type="match status" value="1"/>
</dbReference>
<feature type="region of interest" description="Disordered" evidence="12">
    <location>
        <begin position="454"/>
        <end position="475"/>
    </location>
</feature>
<dbReference type="GO" id="GO:0005739">
    <property type="term" value="C:mitochondrion"/>
    <property type="evidence" value="ECO:0007669"/>
    <property type="project" value="UniProtKB-SubCell"/>
</dbReference>
<organism evidence="15 16">
    <name type="scientific">Rasamsonia emersonii (strain ATCC 16479 / CBS 393.64 / IMI 116815)</name>
    <dbReference type="NCBI Taxonomy" id="1408163"/>
    <lineage>
        <taxon>Eukaryota</taxon>
        <taxon>Fungi</taxon>
        <taxon>Dikarya</taxon>
        <taxon>Ascomycota</taxon>
        <taxon>Pezizomycotina</taxon>
        <taxon>Eurotiomycetes</taxon>
        <taxon>Eurotiomycetidae</taxon>
        <taxon>Eurotiales</taxon>
        <taxon>Trichocomaceae</taxon>
        <taxon>Rasamsonia</taxon>
    </lineage>
</organism>
<sequence length="629" mass="69760">MTRPRYRLFRRLSWICVQCRANHSVASNNSSPRVLRTGKKGKGGLPDGPARTRFAPSPTGYLHLGSLRTALFNYLLAKRTGGQFLLRIEDTDQKRTIPGAEERLYEDLQWAGLQWDEGPNVGGPYGPYRQSERTALYRSHAEQLISTGHAYRCFCSAERLDALARHRNQAGLPIGYDRKCFDITQEESEERAAKGEPYVVRLKADGYPLFDDLVYGKTGQNRNGGKKHLDFIDRVYEDPILLKSDGHPTYHLANVVDDHTMKITHVIRGTEWMASTPMHVALYNAFGWTPPQFGHVPLLVDKNGQKLSKRNADIDISFFRDVEGIMPAALVNFAALLGWSHTQKSDVFSLEELKDIFDLKITKGNTIVAFEKLWFLQKAHAQRFAAQGGAEFEQMVNRTCEAAEKMWSKEQLDSVLQGRTLASYITPLLRADAKSYTKPEEFLTRNQTFFTTSLQRPPYEPAASGKNASSGSSSPVVPLSALHTAAAALSLVPESHWNAETHRFNISSYDGAGAVADSVSPADVSDDEAARIAKDKAFKKELYHYLRWALSAGAPGPGIPETMEILGRAESVRRLEEARKLTMSAESQHSSSVKTPLAFSLNGGKAGGSKGANDADHSWMGSLAPKNNK</sequence>
<dbReference type="SUPFAM" id="SSF52374">
    <property type="entry name" value="Nucleotidylyl transferase"/>
    <property type="match status" value="1"/>
</dbReference>
<feature type="region of interest" description="Disordered" evidence="12">
    <location>
        <begin position="580"/>
        <end position="629"/>
    </location>
</feature>
<dbReference type="OrthoDB" id="428822at2759"/>
<evidence type="ECO:0000256" key="1">
    <source>
        <dbReference type="ARBA" id="ARBA00004173"/>
    </source>
</evidence>
<name>A0A0F4Z0J2_RASE3</name>
<evidence type="ECO:0000313" key="15">
    <source>
        <dbReference type="EMBL" id="KKA24042.1"/>
    </source>
</evidence>
<gene>
    <name evidence="15" type="ORF">T310_1923</name>
</gene>
<evidence type="ECO:0000256" key="7">
    <source>
        <dbReference type="ARBA" id="ARBA00022917"/>
    </source>
</evidence>
<evidence type="ECO:0000256" key="3">
    <source>
        <dbReference type="ARBA" id="ARBA00012835"/>
    </source>
</evidence>
<dbReference type="InterPro" id="IPR049940">
    <property type="entry name" value="GluQ/Sye"/>
</dbReference>
<dbReference type="GO" id="GO:0006424">
    <property type="term" value="P:glutamyl-tRNA aminoacylation"/>
    <property type="evidence" value="ECO:0007669"/>
    <property type="project" value="InterPro"/>
</dbReference>
<evidence type="ECO:0000256" key="4">
    <source>
        <dbReference type="ARBA" id="ARBA00022598"/>
    </source>
</evidence>
<feature type="compositionally biased region" description="Polar residues" evidence="12">
    <location>
        <begin position="584"/>
        <end position="594"/>
    </location>
</feature>
<keyword evidence="16" id="KW-1185">Reference proteome</keyword>
<dbReference type="InterPro" id="IPR004527">
    <property type="entry name" value="Glu-tRNA-ligase_bac/mito"/>
</dbReference>
<dbReference type="STRING" id="1408163.A0A0F4Z0J2"/>
<dbReference type="GO" id="GO:0000049">
    <property type="term" value="F:tRNA binding"/>
    <property type="evidence" value="ECO:0007669"/>
    <property type="project" value="InterPro"/>
</dbReference>
<evidence type="ECO:0000256" key="8">
    <source>
        <dbReference type="ARBA" id="ARBA00023146"/>
    </source>
</evidence>
<dbReference type="EC" id="6.1.1.17" evidence="3"/>
<dbReference type="Gene3D" id="1.10.10.350">
    <property type="match status" value="1"/>
</dbReference>
<dbReference type="GO" id="GO:0008270">
    <property type="term" value="F:zinc ion binding"/>
    <property type="evidence" value="ECO:0007669"/>
    <property type="project" value="InterPro"/>
</dbReference>
<dbReference type="PRINTS" id="PR00987">
    <property type="entry name" value="TRNASYNTHGLU"/>
</dbReference>
<dbReference type="InterPro" id="IPR000924">
    <property type="entry name" value="Glu/Gln-tRNA-synth"/>
</dbReference>
<feature type="domain" description="Aminoacyl-tRNA synthetase class I anticodon-binding" evidence="14">
    <location>
        <begin position="540"/>
        <end position="578"/>
    </location>
</feature>
<dbReference type="GeneID" id="25314274"/>
<dbReference type="InterPro" id="IPR008925">
    <property type="entry name" value="aa_tRNA-synth_I_cd-bd_sf"/>
</dbReference>
<dbReference type="InterPro" id="IPR014729">
    <property type="entry name" value="Rossmann-like_a/b/a_fold"/>
</dbReference>
<dbReference type="EMBL" id="LASV01000076">
    <property type="protein sequence ID" value="KKA24042.1"/>
    <property type="molecule type" value="Genomic_DNA"/>
</dbReference>
<dbReference type="RefSeq" id="XP_013330654.1">
    <property type="nucleotide sequence ID" value="XM_013475200.1"/>
</dbReference>
<comment type="caution">
    <text evidence="15">The sequence shown here is derived from an EMBL/GenBank/DDBJ whole genome shotgun (WGS) entry which is preliminary data.</text>
</comment>
<evidence type="ECO:0000256" key="11">
    <source>
        <dbReference type="RuleBase" id="RU363037"/>
    </source>
</evidence>
<dbReference type="InterPro" id="IPR020058">
    <property type="entry name" value="Glu/Gln-tRNA-synth_Ib_cat-dom"/>
</dbReference>
<dbReference type="InterPro" id="IPR033910">
    <property type="entry name" value="GluRS_core"/>
</dbReference>
<protein>
    <recommendedName>
        <fullName evidence="10">Glutamate--tRNA ligase, mitochondrial</fullName>
        <ecNumber evidence="3">6.1.1.17</ecNumber>
    </recommendedName>
    <alternativeName>
        <fullName evidence="9">Glutamyl-tRNA synthetase</fullName>
    </alternativeName>
</protein>
<evidence type="ECO:0000256" key="6">
    <source>
        <dbReference type="ARBA" id="ARBA00022840"/>
    </source>
</evidence>
<dbReference type="GO" id="GO:0032543">
    <property type="term" value="P:mitochondrial translation"/>
    <property type="evidence" value="ECO:0007669"/>
    <property type="project" value="EnsemblFungi"/>
</dbReference>
<comment type="subcellular location">
    <subcellularLocation>
        <location evidence="1">Mitochondrion</location>
    </subcellularLocation>
</comment>
<evidence type="ECO:0000256" key="2">
    <source>
        <dbReference type="ARBA" id="ARBA00007894"/>
    </source>
</evidence>
<evidence type="ECO:0000256" key="9">
    <source>
        <dbReference type="ARBA" id="ARBA00030865"/>
    </source>
</evidence>
<dbReference type="Pfam" id="PF19269">
    <property type="entry name" value="Anticodon_2"/>
    <property type="match status" value="1"/>
</dbReference>
<reference evidence="15 16" key="1">
    <citation type="submission" date="2015-04" db="EMBL/GenBank/DDBJ databases">
        <authorList>
            <person name="Heijne W.H."/>
            <person name="Fedorova N.D."/>
            <person name="Nierman W.C."/>
            <person name="Vollebregt A.W."/>
            <person name="Zhao Z."/>
            <person name="Wu L."/>
            <person name="Kumar M."/>
            <person name="Stam H."/>
            <person name="van den Berg M.A."/>
            <person name="Pel H.J."/>
        </authorList>
    </citation>
    <scope>NUCLEOTIDE SEQUENCE [LARGE SCALE GENOMIC DNA]</scope>
    <source>
        <strain evidence="15 16">CBS 393.64</strain>
    </source>
</reference>
<dbReference type="Pfam" id="PF00749">
    <property type="entry name" value="tRNA-synt_1c"/>
    <property type="match status" value="1"/>
</dbReference>
<evidence type="ECO:0000259" key="14">
    <source>
        <dbReference type="Pfam" id="PF19269"/>
    </source>
</evidence>
<evidence type="ECO:0000256" key="5">
    <source>
        <dbReference type="ARBA" id="ARBA00022741"/>
    </source>
</evidence>
<evidence type="ECO:0000256" key="10">
    <source>
        <dbReference type="ARBA" id="ARBA00072917"/>
    </source>
</evidence>